<protein>
    <submittedName>
        <fullName evidence="1">Uncharacterized protein</fullName>
    </submittedName>
</protein>
<dbReference type="PATRIC" id="fig|1276221.3.peg.378"/>
<organism evidence="1 2">
    <name type="scientific">Spiroplasma diminutum CUAS-1</name>
    <dbReference type="NCBI Taxonomy" id="1276221"/>
    <lineage>
        <taxon>Bacteria</taxon>
        <taxon>Bacillati</taxon>
        <taxon>Mycoplasmatota</taxon>
        <taxon>Mollicutes</taxon>
        <taxon>Entomoplasmatales</taxon>
        <taxon>Spiroplasmataceae</taxon>
        <taxon>Spiroplasma</taxon>
    </lineage>
</organism>
<proteinExistence type="predicted"/>
<accession>S5MJD1</accession>
<dbReference type="EMBL" id="CP005076">
    <property type="protein sequence ID" value="AGR42085.1"/>
    <property type="molecule type" value="Genomic_DNA"/>
</dbReference>
<reference evidence="1 2" key="1">
    <citation type="journal article" date="2013" name="Genome Biol. Evol.">
        <title>Comparison of metabolic capacities and inference of gene content evolution in mosquito-associated Spiroplasma diminutum and S. taiwanense.</title>
        <authorList>
            <person name="Lo W.S."/>
            <person name="Ku C."/>
            <person name="Chen L.L."/>
            <person name="Chang T.H."/>
            <person name="Kuo C.H."/>
        </authorList>
    </citation>
    <scope>NUCLEOTIDE SEQUENCE [LARGE SCALE GENOMIC DNA]</scope>
    <source>
        <strain evidence="1">CUAS-1</strain>
    </source>
</reference>
<dbReference type="SUPFAM" id="SSF52540">
    <property type="entry name" value="P-loop containing nucleoside triphosphate hydrolases"/>
    <property type="match status" value="1"/>
</dbReference>
<dbReference type="InParanoid" id="S5MJD1"/>
<dbReference type="HOGENOM" id="CLU_595669_0_0_14"/>
<dbReference type="AlphaFoldDB" id="S5MJD1"/>
<dbReference type="InterPro" id="IPR027417">
    <property type="entry name" value="P-loop_NTPase"/>
</dbReference>
<evidence type="ECO:0000313" key="2">
    <source>
        <dbReference type="Proteomes" id="UP000014983"/>
    </source>
</evidence>
<dbReference type="RefSeq" id="WP_020836318.1">
    <property type="nucleotide sequence ID" value="NC_021833.1"/>
</dbReference>
<dbReference type="STRING" id="1276221.SDIMI_v3c03810"/>
<dbReference type="Gene3D" id="3.40.50.300">
    <property type="entry name" value="P-loop containing nucleotide triphosphate hydrolases"/>
    <property type="match status" value="1"/>
</dbReference>
<dbReference type="OrthoDB" id="387926at2"/>
<gene>
    <name evidence="1" type="ORF">SDIMI_v3c03810</name>
</gene>
<name>S5MJD1_9MOLU</name>
<dbReference type="KEGG" id="sdi:SDIMI_v3c03810"/>
<evidence type="ECO:0000313" key="1">
    <source>
        <dbReference type="EMBL" id="AGR42085.1"/>
    </source>
</evidence>
<keyword evidence="2" id="KW-1185">Reference proteome</keyword>
<dbReference type="Proteomes" id="UP000014983">
    <property type="component" value="Chromosome"/>
</dbReference>
<sequence length="459" mass="54819">MEGIINSEEILFELTDKLLIQGQQNVLINGPERSGKTTLVNLFCDNLRSDGWSIITFEPDQFDFSKDLFEQFISILLIGIRKKVGKKEFLNFLKSRNLNNIVKSKLKTNNRANAFRYYFKQSYKNYDIDKKELLNIQTLKEINEVIKKLQVKIFLIFNDFENYEMLSNWSEYSVIKKINKYLTEAKKITTFNFKNIEDIQKNYKLNLDDLFNSIIDLNKNEVIYKHPNNQVNFFISNKKIKNLFTINSINESLSLYEKWLKRNYNFHDNYEDKILYYDEIYFIIWFLHYIKIENEELFNSIQENIQVYDLLRKKTITAEEIDSNLKFGNLKYIKLLLKTRGFEFEGIEKYSEIVKMLDTPFKNKVPIFITVESKPNLLNIINEYAFIFIFECLINNVENVIDDLSAETLLINFEDNQEDLFIFSKCLNPRTIKQIKKSSMKEIYDLSIFNIIKELIKKI</sequence>